<gene>
    <name evidence="12" type="ORF">HMPREF2086_00770</name>
</gene>
<comment type="subcellular location">
    <subcellularLocation>
        <location evidence="1">Cell inner membrane</location>
        <topology evidence="1">Multi-pass membrane protein</topology>
    </subcellularLocation>
    <subcellularLocation>
        <location evidence="8">Membrane</location>
        <topology evidence="8">Multi-pass membrane protein</topology>
    </subcellularLocation>
</comment>
<keyword evidence="3" id="KW-1003">Cell membrane</keyword>
<evidence type="ECO:0000259" key="11">
    <source>
        <dbReference type="Pfam" id="PF01618"/>
    </source>
</evidence>
<keyword evidence="4 10" id="KW-0812">Transmembrane</keyword>
<evidence type="ECO:0000256" key="4">
    <source>
        <dbReference type="ARBA" id="ARBA00022692"/>
    </source>
</evidence>
<comment type="similarity">
    <text evidence="8">Belongs to the exbB/tolQ family.</text>
</comment>
<keyword evidence="2 8" id="KW-0813">Transport</keyword>
<dbReference type="GO" id="GO:0055085">
    <property type="term" value="P:transmembrane transport"/>
    <property type="evidence" value="ECO:0007669"/>
    <property type="project" value="InterPro"/>
</dbReference>
<dbReference type="InterPro" id="IPR002898">
    <property type="entry name" value="MotA_ExbB_proton_chnl"/>
</dbReference>
<evidence type="ECO:0000256" key="6">
    <source>
        <dbReference type="ARBA" id="ARBA00022989"/>
    </source>
</evidence>
<feature type="compositionally biased region" description="Polar residues" evidence="9">
    <location>
        <begin position="205"/>
        <end position="223"/>
    </location>
</feature>
<dbReference type="Proteomes" id="UP000018731">
    <property type="component" value="Unassembled WGS sequence"/>
</dbReference>
<dbReference type="GO" id="GO:0005886">
    <property type="term" value="C:plasma membrane"/>
    <property type="evidence" value="ECO:0007669"/>
    <property type="project" value="UniProtKB-SubCell"/>
</dbReference>
<dbReference type="OrthoDB" id="9805133at2"/>
<protein>
    <submittedName>
        <fullName evidence="12">TonB-system energizer ExbB</fullName>
    </submittedName>
</protein>
<dbReference type="InterPro" id="IPR050790">
    <property type="entry name" value="ExbB/TolQ_transport"/>
</dbReference>
<feature type="compositionally biased region" description="Low complexity" evidence="9">
    <location>
        <begin position="151"/>
        <end position="204"/>
    </location>
</feature>
<accession>V8C9E7</accession>
<feature type="transmembrane region" description="Helical" evidence="10">
    <location>
        <begin position="99"/>
        <end position="121"/>
    </location>
</feature>
<dbReference type="PATRIC" id="fig|1357400.3.peg.1058"/>
<dbReference type="eggNOG" id="COG0811">
    <property type="taxonomic scope" value="Bacteria"/>
</dbReference>
<reference evidence="12 13" key="1">
    <citation type="journal article" date="2014" name="Genome Announc.">
        <title>Draft genome sequences of six enterohepatic helicobacter species isolated from humans and one from rhesus macaques.</title>
        <authorList>
            <person name="Shen Z."/>
            <person name="Sheh A."/>
            <person name="Young S.K."/>
            <person name="Abouelliel A."/>
            <person name="Ward D.V."/>
            <person name="Earl A.M."/>
            <person name="Fox J.G."/>
        </authorList>
    </citation>
    <scope>NUCLEOTIDE SEQUENCE [LARGE SCALE GENOMIC DNA]</scope>
    <source>
        <strain evidence="12 13">MIT 99-5501</strain>
    </source>
</reference>
<dbReference type="AlphaFoldDB" id="V8C9E7"/>
<evidence type="ECO:0000256" key="8">
    <source>
        <dbReference type="RuleBase" id="RU004057"/>
    </source>
</evidence>
<keyword evidence="7 10" id="KW-0472">Membrane</keyword>
<name>V8C9E7_9HELI</name>
<evidence type="ECO:0000256" key="7">
    <source>
        <dbReference type="ARBA" id="ARBA00023136"/>
    </source>
</evidence>
<dbReference type="EMBL" id="AZJI01000004">
    <property type="protein sequence ID" value="ETD24023.1"/>
    <property type="molecule type" value="Genomic_DNA"/>
</dbReference>
<feature type="region of interest" description="Disordered" evidence="9">
    <location>
        <begin position="139"/>
        <end position="223"/>
    </location>
</feature>
<dbReference type="HOGENOM" id="CLU_1238793_0_0_7"/>
<dbReference type="STRING" id="1357400.HMPREF2086_00770"/>
<evidence type="ECO:0000256" key="9">
    <source>
        <dbReference type="SAM" id="MobiDB-lite"/>
    </source>
</evidence>
<proteinExistence type="inferred from homology"/>
<feature type="domain" description="MotA/TolQ/ExbB proton channel" evidence="11">
    <location>
        <begin position="48"/>
        <end position="132"/>
    </location>
</feature>
<feature type="transmembrane region" description="Helical" evidence="10">
    <location>
        <begin position="53"/>
        <end position="79"/>
    </location>
</feature>
<feature type="transmembrane region" description="Helical" evidence="10">
    <location>
        <begin position="12"/>
        <end position="32"/>
    </location>
</feature>
<dbReference type="PANTHER" id="PTHR30625">
    <property type="entry name" value="PROTEIN TOLQ"/>
    <property type="match status" value="1"/>
</dbReference>
<keyword evidence="13" id="KW-1185">Reference proteome</keyword>
<evidence type="ECO:0000256" key="5">
    <source>
        <dbReference type="ARBA" id="ARBA00022927"/>
    </source>
</evidence>
<evidence type="ECO:0000256" key="1">
    <source>
        <dbReference type="ARBA" id="ARBA00004429"/>
    </source>
</evidence>
<organism evidence="12 13">
    <name type="scientific">Helicobacter macacae MIT 99-5501</name>
    <dbReference type="NCBI Taxonomy" id="1357400"/>
    <lineage>
        <taxon>Bacteria</taxon>
        <taxon>Pseudomonadati</taxon>
        <taxon>Campylobacterota</taxon>
        <taxon>Epsilonproteobacteria</taxon>
        <taxon>Campylobacterales</taxon>
        <taxon>Helicobacteraceae</taxon>
        <taxon>Helicobacter</taxon>
    </lineage>
</organism>
<evidence type="ECO:0000313" key="13">
    <source>
        <dbReference type="Proteomes" id="UP000018731"/>
    </source>
</evidence>
<evidence type="ECO:0000256" key="3">
    <source>
        <dbReference type="ARBA" id="ARBA00022475"/>
    </source>
</evidence>
<dbReference type="GO" id="GO:0017038">
    <property type="term" value="P:protein import"/>
    <property type="evidence" value="ECO:0007669"/>
    <property type="project" value="TreeGrafter"/>
</dbReference>
<keyword evidence="6 10" id="KW-1133">Transmembrane helix</keyword>
<evidence type="ECO:0000256" key="2">
    <source>
        <dbReference type="ARBA" id="ARBA00022448"/>
    </source>
</evidence>
<evidence type="ECO:0000256" key="10">
    <source>
        <dbReference type="SAM" id="Phobius"/>
    </source>
</evidence>
<keyword evidence="5 8" id="KW-0653">Protein transport</keyword>
<comment type="caution">
    <text evidence="12">The sequence shown here is derived from an EMBL/GenBank/DDBJ whole genome shotgun (WGS) entry which is preliminary data.</text>
</comment>
<dbReference type="NCBIfam" id="TIGR02805">
    <property type="entry name" value="exbB2"/>
    <property type="match status" value="1"/>
</dbReference>
<dbReference type="Pfam" id="PF01618">
    <property type="entry name" value="MotA_ExbB"/>
    <property type="match status" value="1"/>
</dbReference>
<sequence>MKEMVDYGVLGFLGMLSVVVVAIAIERLWFFATVRVDDYNDRRFLELDLHKRLTLLATIGSNAPYIGLLGTVAGIMITFVEIGADSNVDTGAIMTGLSLALKATAAGLIVAIPSIVTYNLLTRKADVVLTLWDIHHKPYTDPPRVATTRPMSSAQVAQAQQVSTQQSQISQMQRQAQMQAQMQGQVGRTTQNPQPTTTQQSTQNLRPQGSTLGAGSTTNPPRV</sequence>
<evidence type="ECO:0000313" key="12">
    <source>
        <dbReference type="EMBL" id="ETD24023.1"/>
    </source>
</evidence>
<dbReference type="InterPro" id="IPR014172">
    <property type="entry name" value="TonB_ExbB_2"/>
</dbReference>
<dbReference type="PANTHER" id="PTHR30625:SF15">
    <property type="entry name" value="BIOPOLYMER TRANSPORT PROTEIN EXBB"/>
    <property type="match status" value="1"/>
</dbReference>